<accession>A0AAE3WB13</accession>
<dbReference type="PANTHER" id="PTHR43499">
    <property type="entry name" value="ABC TRANSPORTER I FAMILY MEMBER 1"/>
    <property type="match status" value="1"/>
</dbReference>
<dbReference type="Pfam" id="PF00005">
    <property type="entry name" value="ABC_tran"/>
    <property type="match status" value="1"/>
</dbReference>
<gene>
    <name evidence="8" type="primary">ccmA</name>
    <name evidence="8" type="ORF">NO357_04580</name>
</gene>
<keyword evidence="6" id="KW-0472">Membrane</keyword>
<keyword evidence="1" id="KW-0813">Transport</keyword>
<dbReference type="InterPro" id="IPR027417">
    <property type="entry name" value="P-loop_NTPase"/>
</dbReference>
<reference evidence="8" key="1">
    <citation type="submission" date="2022-07" db="EMBL/GenBank/DDBJ databases">
        <authorList>
            <person name="Otstavnykh N."/>
            <person name="Isaeva M."/>
            <person name="Bystritskaya E."/>
        </authorList>
    </citation>
    <scope>NUCLEOTIDE SEQUENCE</scope>
    <source>
        <strain evidence="8">KCTC 52189</strain>
    </source>
</reference>
<dbReference type="SMART" id="SM00382">
    <property type="entry name" value="AAA"/>
    <property type="match status" value="1"/>
</dbReference>
<proteinExistence type="predicted"/>
<dbReference type="GO" id="GO:0022857">
    <property type="term" value="F:transmembrane transporter activity"/>
    <property type="evidence" value="ECO:0007669"/>
    <property type="project" value="InterPro"/>
</dbReference>
<dbReference type="RefSeq" id="WP_306734424.1">
    <property type="nucleotide sequence ID" value="NZ_JANHAX010000001.1"/>
</dbReference>
<keyword evidence="4 8" id="KW-0067">ATP-binding</keyword>
<dbReference type="Proteomes" id="UP001226762">
    <property type="component" value="Unassembled WGS sequence"/>
</dbReference>
<evidence type="ECO:0000256" key="5">
    <source>
        <dbReference type="ARBA" id="ARBA00022967"/>
    </source>
</evidence>
<dbReference type="InterPro" id="IPR003439">
    <property type="entry name" value="ABC_transporter-like_ATP-bd"/>
</dbReference>
<evidence type="ECO:0000256" key="4">
    <source>
        <dbReference type="ARBA" id="ARBA00022840"/>
    </source>
</evidence>
<protein>
    <submittedName>
        <fullName evidence="8">Heme ABC exporter ATP-binding protein CcmA</fullName>
    </submittedName>
</protein>
<dbReference type="InterPro" id="IPR017871">
    <property type="entry name" value="ABC_transporter-like_CS"/>
</dbReference>
<evidence type="ECO:0000256" key="2">
    <source>
        <dbReference type="ARBA" id="ARBA00022741"/>
    </source>
</evidence>
<dbReference type="GO" id="GO:0017004">
    <property type="term" value="P:cytochrome complex assembly"/>
    <property type="evidence" value="ECO:0007669"/>
    <property type="project" value="UniProtKB-KW"/>
</dbReference>
<feature type="domain" description="ABC transporter" evidence="7">
    <location>
        <begin position="3"/>
        <end position="205"/>
    </location>
</feature>
<organism evidence="8 9">
    <name type="scientific">Marimonas arenosa</name>
    <dbReference type="NCBI Taxonomy" id="1795305"/>
    <lineage>
        <taxon>Bacteria</taxon>
        <taxon>Pseudomonadati</taxon>
        <taxon>Pseudomonadota</taxon>
        <taxon>Alphaproteobacteria</taxon>
        <taxon>Rhodobacterales</taxon>
        <taxon>Paracoccaceae</taxon>
        <taxon>Marimonas</taxon>
    </lineage>
</organism>
<keyword evidence="9" id="KW-1185">Reference proteome</keyword>
<evidence type="ECO:0000256" key="1">
    <source>
        <dbReference type="ARBA" id="ARBA00022448"/>
    </source>
</evidence>
<dbReference type="SUPFAM" id="SSF52540">
    <property type="entry name" value="P-loop containing nucleoside triphosphate hydrolases"/>
    <property type="match status" value="1"/>
</dbReference>
<evidence type="ECO:0000313" key="8">
    <source>
        <dbReference type="EMBL" id="MDQ2089175.1"/>
    </source>
</evidence>
<evidence type="ECO:0000259" key="7">
    <source>
        <dbReference type="PROSITE" id="PS50893"/>
    </source>
</evidence>
<dbReference type="EMBL" id="JANHAX010000001">
    <property type="protein sequence ID" value="MDQ2089175.1"/>
    <property type="molecule type" value="Genomic_DNA"/>
</dbReference>
<dbReference type="GO" id="GO:0005524">
    <property type="term" value="F:ATP binding"/>
    <property type="evidence" value="ECO:0007669"/>
    <property type="project" value="UniProtKB-KW"/>
</dbReference>
<dbReference type="AlphaFoldDB" id="A0AAE3WB13"/>
<dbReference type="Gene3D" id="3.40.50.300">
    <property type="entry name" value="P-loop containing nucleotide triphosphate hydrolases"/>
    <property type="match status" value="1"/>
</dbReference>
<evidence type="ECO:0000313" key="9">
    <source>
        <dbReference type="Proteomes" id="UP001226762"/>
    </source>
</evidence>
<evidence type="ECO:0000256" key="6">
    <source>
        <dbReference type="ARBA" id="ARBA00023136"/>
    </source>
</evidence>
<reference evidence="8" key="2">
    <citation type="submission" date="2023-02" db="EMBL/GenBank/DDBJ databases">
        <title>'Rhodoalgimonas zhirmunskyi' gen. nov., isolated from a red alga.</title>
        <authorList>
            <person name="Nedashkovskaya O.I."/>
            <person name="Otstavnykh N.Y."/>
            <person name="Bystritskaya E.P."/>
            <person name="Balabanova L.A."/>
            <person name="Isaeva M.P."/>
        </authorList>
    </citation>
    <scope>NUCLEOTIDE SEQUENCE</scope>
    <source>
        <strain evidence="8">KCTC 52189</strain>
    </source>
</reference>
<dbReference type="InterPro" id="IPR005895">
    <property type="entry name" value="ABC_transptr_haem_export_CcmA"/>
</dbReference>
<evidence type="ECO:0000256" key="3">
    <source>
        <dbReference type="ARBA" id="ARBA00022748"/>
    </source>
</evidence>
<keyword evidence="2" id="KW-0547">Nucleotide-binding</keyword>
<dbReference type="PROSITE" id="PS50893">
    <property type="entry name" value="ABC_TRANSPORTER_2"/>
    <property type="match status" value="1"/>
</dbReference>
<dbReference type="InterPro" id="IPR003593">
    <property type="entry name" value="AAA+_ATPase"/>
</dbReference>
<keyword evidence="5" id="KW-1278">Translocase</keyword>
<comment type="caution">
    <text evidence="8">The sequence shown here is derived from an EMBL/GenBank/DDBJ whole genome shotgun (WGS) entry which is preliminary data.</text>
</comment>
<sequence>MELEVRNLSVSRGGVPVLEGLSFRLAPGRALILRGPNGIGKTTLLRTVAGLQPPLSGEVGLDREAMAYAAHADGIKATLTVAENLSFWAQVFGTGDITPAIDGFALDELRNRPAGGLSAGQKRRLGLARLLVTGRPVWVLDEPTVSLDVDAVAMFGAAVRRHLATGGMALIATHIDLGLDEAEVMDVGPFKAKPPKVEDFDEVFL</sequence>
<name>A0AAE3WB13_9RHOB</name>
<keyword evidence="3" id="KW-0201">Cytochrome c-type biogenesis</keyword>
<dbReference type="PANTHER" id="PTHR43499:SF1">
    <property type="entry name" value="ABC TRANSPORTER I FAMILY MEMBER 1"/>
    <property type="match status" value="1"/>
</dbReference>
<dbReference type="NCBIfam" id="TIGR01189">
    <property type="entry name" value="ccmA"/>
    <property type="match status" value="1"/>
</dbReference>
<dbReference type="GO" id="GO:0016887">
    <property type="term" value="F:ATP hydrolysis activity"/>
    <property type="evidence" value="ECO:0007669"/>
    <property type="project" value="InterPro"/>
</dbReference>
<dbReference type="PROSITE" id="PS00211">
    <property type="entry name" value="ABC_TRANSPORTER_1"/>
    <property type="match status" value="1"/>
</dbReference>